<dbReference type="Proteomes" id="UP001189429">
    <property type="component" value="Unassembled WGS sequence"/>
</dbReference>
<evidence type="ECO:0000256" key="3">
    <source>
        <dbReference type="ARBA" id="ARBA00022692"/>
    </source>
</evidence>
<keyword evidence="4" id="KW-1133">Transmembrane helix</keyword>
<evidence type="ECO:0000256" key="4">
    <source>
        <dbReference type="ARBA" id="ARBA00022989"/>
    </source>
</evidence>
<keyword evidence="7" id="KW-1185">Reference proteome</keyword>
<dbReference type="InterPro" id="IPR038213">
    <property type="entry name" value="IFI6/IFI27-like_sf"/>
</dbReference>
<evidence type="ECO:0000256" key="5">
    <source>
        <dbReference type="ARBA" id="ARBA00023136"/>
    </source>
</evidence>
<sequence>MPSIVRPRMPSATSATRLWSIRDMWSNVSHAVEQIKSSSVVKQALNESAGAAQQLVNKSCEEAEQLKNSPVVKQALNESAGAAQQFVKKAAGEAEQLKNSSIVKEASNDAAWAAEQLKKKVAEEAEQLKYSSAVVEALNDSAWAAQQLANKSAEGAEQLMNSSAVKQLVNSSAFVAPPQCLNAMEIAAAIAAGVAVAPVLLEAVGFSGEGVAAESLASAWQGSLGNVAKGSAFALLQSAGATGYVWKNSLTLTGASAFLASAFCGALFGEARARDDRSRPAGG</sequence>
<dbReference type="InterPro" id="IPR009311">
    <property type="entry name" value="IFI6/IFI27-like"/>
</dbReference>
<proteinExistence type="inferred from homology"/>
<evidence type="ECO:0000256" key="2">
    <source>
        <dbReference type="ARBA" id="ARBA00007262"/>
    </source>
</evidence>
<protein>
    <submittedName>
        <fullName evidence="6">Uncharacterized protein</fullName>
    </submittedName>
</protein>
<dbReference type="EMBL" id="CAUYUJ010009030">
    <property type="protein sequence ID" value="CAK0825683.1"/>
    <property type="molecule type" value="Genomic_DNA"/>
</dbReference>
<comment type="caution">
    <text evidence="6">The sequence shown here is derived from an EMBL/GenBank/DDBJ whole genome shotgun (WGS) entry which is preliminary data.</text>
</comment>
<accession>A0ABN9S1U3</accession>
<dbReference type="Gene3D" id="6.10.110.10">
    <property type="match status" value="1"/>
</dbReference>
<gene>
    <name evidence="6" type="ORF">PCOR1329_LOCUS25750</name>
</gene>
<evidence type="ECO:0000313" key="6">
    <source>
        <dbReference type="EMBL" id="CAK0825683.1"/>
    </source>
</evidence>
<dbReference type="PANTHER" id="PTHR16932:SF18">
    <property type="entry name" value="INTERFERON, ALPHA-INDUCIBLE PROTEIN 27-LIKE 2"/>
    <property type="match status" value="1"/>
</dbReference>
<keyword evidence="3" id="KW-0812">Transmembrane</keyword>
<evidence type="ECO:0000313" key="7">
    <source>
        <dbReference type="Proteomes" id="UP001189429"/>
    </source>
</evidence>
<reference evidence="6" key="1">
    <citation type="submission" date="2023-10" db="EMBL/GenBank/DDBJ databases">
        <authorList>
            <person name="Chen Y."/>
            <person name="Shah S."/>
            <person name="Dougan E. K."/>
            <person name="Thang M."/>
            <person name="Chan C."/>
        </authorList>
    </citation>
    <scope>NUCLEOTIDE SEQUENCE [LARGE SCALE GENOMIC DNA]</scope>
</reference>
<comment type="subcellular location">
    <subcellularLocation>
        <location evidence="1">Membrane</location>
        <topology evidence="1">Multi-pass membrane protein</topology>
    </subcellularLocation>
</comment>
<dbReference type="Pfam" id="PF06140">
    <property type="entry name" value="Ifi-6-16"/>
    <property type="match status" value="1"/>
</dbReference>
<evidence type="ECO:0000256" key="1">
    <source>
        <dbReference type="ARBA" id="ARBA00004141"/>
    </source>
</evidence>
<organism evidence="6 7">
    <name type="scientific">Prorocentrum cordatum</name>
    <dbReference type="NCBI Taxonomy" id="2364126"/>
    <lineage>
        <taxon>Eukaryota</taxon>
        <taxon>Sar</taxon>
        <taxon>Alveolata</taxon>
        <taxon>Dinophyceae</taxon>
        <taxon>Prorocentrales</taxon>
        <taxon>Prorocentraceae</taxon>
        <taxon>Prorocentrum</taxon>
    </lineage>
</organism>
<name>A0ABN9S1U3_9DINO</name>
<dbReference type="PANTHER" id="PTHR16932">
    <property type="entry name" value="INTERFERON ALPHA-INDUCIBLE PROTEIN 27"/>
    <property type="match status" value="1"/>
</dbReference>
<comment type="similarity">
    <text evidence="2">Belongs to the IFI6/IFI27 family.</text>
</comment>
<keyword evidence="5" id="KW-0472">Membrane</keyword>